<feature type="transmembrane region" description="Helical" evidence="1">
    <location>
        <begin position="312"/>
        <end position="336"/>
    </location>
</feature>
<name>A0ABT7VSZ0_9GAMM</name>
<reference evidence="2" key="1">
    <citation type="submission" date="2023-06" db="EMBL/GenBank/DDBJ databases">
        <title>Uncultivated large filamentous bacteria from sulfidic sediments reveal new species and different genomic features in energy metabolism and defense.</title>
        <authorList>
            <person name="Fonseca A."/>
        </authorList>
    </citation>
    <scope>NUCLEOTIDE SEQUENCE</scope>
    <source>
        <strain evidence="2">HSG4</strain>
    </source>
</reference>
<feature type="transmembrane region" description="Helical" evidence="1">
    <location>
        <begin position="87"/>
        <end position="105"/>
    </location>
</feature>
<accession>A0ABT7VSZ0</accession>
<dbReference type="Proteomes" id="UP001171945">
    <property type="component" value="Unassembled WGS sequence"/>
</dbReference>
<organism evidence="2 3">
    <name type="scientific">Candidatus Marithioploca araucensis</name>
    <dbReference type="NCBI Taxonomy" id="70273"/>
    <lineage>
        <taxon>Bacteria</taxon>
        <taxon>Pseudomonadati</taxon>
        <taxon>Pseudomonadota</taxon>
        <taxon>Gammaproteobacteria</taxon>
        <taxon>Thiotrichales</taxon>
        <taxon>Thiotrichaceae</taxon>
        <taxon>Candidatus Marithioploca</taxon>
    </lineage>
</organism>
<feature type="transmembrane region" description="Helical" evidence="1">
    <location>
        <begin position="370"/>
        <end position="387"/>
    </location>
</feature>
<feature type="transmembrane region" description="Helical" evidence="1">
    <location>
        <begin position="237"/>
        <end position="260"/>
    </location>
</feature>
<sequence>MTNTHQNDASKTVAVFCSIMAVVFALVCYLIQQGYLFQLEIDSSHFYGKHFFSPILNALVLSIFLLNFPQAYRIVENKFHFSFRNTWITSDVTLSLVGLMILIMAGKIFSFYILHVFYLMSFLLFAYVFYSWFKGSNHTHSYLFIAMSVLFSLWITSHFYGYWMKHPLYFEGLIFFEKIPFFKAFKDVLFHSAIINMIQVHGVPSTGLNGIPSFSYHFGSHWIFAGLINLLGTSATAFYNIAFAIIFIPFWFSSLLLLAINIKKWRKNSELFEGWCLRSDVKFWLIVFVANIGLLYYPFAHDRMFLYWNLHIHLASMTLSQTFSFLFLGMLLSFAVSHNHALTQKIQWSFLLLVLPFMVALIGFTKLTTVFLILALLLYLFIRLKLYKIVVYNLSFLIISGMGITIFLISLSIAFSAKTNSIEFGSQTASIIYPLHFLRTWLHPSMWLVFLFFCCFWSILFITLRFWYEKSINHSFQLNTLFIDKKWLDVEIVMLFCIAGLLPGMIFHLPPYNQITSATSNVYFFEFQNWIGVSFLIASLSQFNLLIKKNKKLVFILLIPPMIIASYFVINNYILIIRDSYQKELHLSQLIKNNPNYLST</sequence>
<proteinExistence type="predicted"/>
<evidence type="ECO:0000313" key="3">
    <source>
        <dbReference type="Proteomes" id="UP001171945"/>
    </source>
</evidence>
<comment type="caution">
    <text evidence="2">The sequence shown here is derived from an EMBL/GenBank/DDBJ whole genome shotgun (WGS) entry which is preliminary data.</text>
</comment>
<feature type="transmembrane region" description="Helical" evidence="1">
    <location>
        <begin position="12"/>
        <end position="32"/>
    </location>
</feature>
<feature type="transmembrane region" description="Helical" evidence="1">
    <location>
        <begin position="527"/>
        <end position="547"/>
    </location>
</feature>
<feature type="transmembrane region" description="Helical" evidence="1">
    <location>
        <begin position="52"/>
        <end position="75"/>
    </location>
</feature>
<keyword evidence="3" id="KW-1185">Reference proteome</keyword>
<keyword evidence="1" id="KW-0812">Transmembrane</keyword>
<feature type="transmembrane region" description="Helical" evidence="1">
    <location>
        <begin position="394"/>
        <end position="415"/>
    </location>
</feature>
<gene>
    <name evidence="2" type="ORF">QUF54_04930</name>
</gene>
<feature type="transmembrane region" description="Helical" evidence="1">
    <location>
        <begin position="281"/>
        <end position="300"/>
    </location>
</feature>
<keyword evidence="1" id="KW-1133">Transmembrane helix</keyword>
<feature type="transmembrane region" description="Helical" evidence="1">
    <location>
        <begin position="111"/>
        <end position="130"/>
    </location>
</feature>
<feature type="transmembrane region" description="Helical" evidence="1">
    <location>
        <begin position="554"/>
        <end position="576"/>
    </location>
</feature>
<evidence type="ECO:0008006" key="4">
    <source>
        <dbReference type="Google" id="ProtNLM"/>
    </source>
</evidence>
<evidence type="ECO:0000256" key="1">
    <source>
        <dbReference type="SAM" id="Phobius"/>
    </source>
</evidence>
<feature type="transmembrane region" description="Helical" evidence="1">
    <location>
        <begin position="446"/>
        <end position="468"/>
    </location>
</feature>
<dbReference type="EMBL" id="JAUCGM010000248">
    <property type="protein sequence ID" value="MDM8562681.1"/>
    <property type="molecule type" value="Genomic_DNA"/>
</dbReference>
<evidence type="ECO:0000313" key="2">
    <source>
        <dbReference type="EMBL" id="MDM8562681.1"/>
    </source>
</evidence>
<feature type="transmembrane region" description="Helical" evidence="1">
    <location>
        <begin position="348"/>
        <end position="364"/>
    </location>
</feature>
<feature type="transmembrane region" description="Helical" evidence="1">
    <location>
        <begin position="488"/>
        <end position="507"/>
    </location>
</feature>
<keyword evidence="1" id="KW-0472">Membrane</keyword>
<feature type="transmembrane region" description="Helical" evidence="1">
    <location>
        <begin position="142"/>
        <end position="163"/>
    </location>
</feature>
<feature type="non-terminal residue" evidence="2">
    <location>
        <position position="600"/>
    </location>
</feature>
<protein>
    <recommendedName>
        <fullName evidence="4">Cytochrome oxidase subunit I profile domain-containing protein</fullName>
    </recommendedName>
</protein>